<name>A0A381WDI4_9ZZZZ</name>
<reference evidence="1" key="1">
    <citation type="submission" date="2018-05" db="EMBL/GenBank/DDBJ databases">
        <authorList>
            <person name="Lanie J.A."/>
            <person name="Ng W.-L."/>
            <person name="Kazmierczak K.M."/>
            <person name="Andrzejewski T.M."/>
            <person name="Davidsen T.M."/>
            <person name="Wayne K.J."/>
            <person name="Tettelin H."/>
            <person name="Glass J.I."/>
            <person name="Rusch D."/>
            <person name="Podicherti R."/>
            <person name="Tsui H.-C.T."/>
            <person name="Winkler M.E."/>
        </authorList>
    </citation>
    <scope>NUCLEOTIDE SEQUENCE</scope>
</reference>
<organism evidence="1">
    <name type="scientific">marine metagenome</name>
    <dbReference type="NCBI Taxonomy" id="408172"/>
    <lineage>
        <taxon>unclassified sequences</taxon>
        <taxon>metagenomes</taxon>
        <taxon>ecological metagenomes</taxon>
    </lineage>
</organism>
<dbReference type="AlphaFoldDB" id="A0A381WDI4"/>
<accession>A0A381WDI4</accession>
<proteinExistence type="predicted"/>
<protein>
    <submittedName>
        <fullName evidence="1">Uncharacterized protein</fullName>
    </submittedName>
</protein>
<gene>
    <name evidence="1" type="ORF">METZ01_LOCUS103215</name>
</gene>
<dbReference type="EMBL" id="UINC01011406">
    <property type="protein sequence ID" value="SVA50361.1"/>
    <property type="molecule type" value="Genomic_DNA"/>
</dbReference>
<feature type="non-terminal residue" evidence="1">
    <location>
        <position position="26"/>
    </location>
</feature>
<evidence type="ECO:0000313" key="1">
    <source>
        <dbReference type="EMBL" id="SVA50361.1"/>
    </source>
</evidence>
<sequence length="26" mass="3054">MKDTIYCIIIGCNIAKPLYNYRECNT</sequence>